<organism evidence="2 3">
    <name type="scientific">Dendrobium thyrsiflorum</name>
    <name type="common">Pinecone-like raceme dendrobium</name>
    <name type="synonym">Orchid</name>
    <dbReference type="NCBI Taxonomy" id="117978"/>
    <lineage>
        <taxon>Eukaryota</taxon>
        <taxon>Viridiplantae</taxon>
        <taxon>Streptophyta</taxon>
        <taxon>Embryophyta</taxon>
        <taxon>Tracheophyta</taxon>
        <taxon>Spermatophyta</taxon>
        <taxon>Magnoliopsida</taxon>
        <taxon>Liliopsida</taxon>
        <taxon>Asparagales</taxon>
        <taxon>Orchidaceae</taxon>
        <taxon>Epidendroideae</taxon>
        <taxon>Malaxideae</taxon>
        <taxon>Dendrobiinae</taxon>
        <taxon>Dendrobium</taxon>
    </lineage>
</organism>
<dbReference type="AlphaFoldDB" id="A0ABD0VPY4"/>
<name>A0ABD0VPY4_DENTH</name>
<accession>A0ABD0VPY4</accession>
<sequence length="363" mass="40577">MIPLVFAWDTRGWLVLKIQDDQITSSRTGRTGRLAAAATATAGRTARAAQLARAARGVARPRPAWPTAPEPVRPVRTRPARPAPDPLPARPARAWPARFRAPLGQARPSPGPVQAASPVQAQAPLYKKEHSFMQEILRPIEIRSLLITEVGEKCSQWKEDLRAVVGKRRRSEVRTYPRLYVRALLDDVNLCGRGRENPPRMYNLSEVYQQVHYPGVIVDVFLAEEDESLLEDVRVELLQFLADLVGEELPPVAVVPAVESLAGVEGSRYETPPSFEFSLLGRVPRFLLQLHFAPQGRKKQISNSGVIWNLDRIPGSLRNPAVVEEEFLLSFPSSLLFFFFSLGVPLLGEMRALFIDFCEWHGS</sequence>
<dbReference type="Proteomes" id="UP001552299">
    <property type="component" value="Unassembled WGS sequence"/>
</dbReference>
<dbReference type="EMBL" id="JANQDX010000002">
    <property type="protein sequence ID" value="KAL0927152.1"/>
    <property type="molecule type" value="Genomic_DNA"/>
</dbReference>
<feature type="compositionally biased region" description="Pro residues" evidence="1">
    <location>
        <begin position="63"/>
        <end position="72"/>
    </location>
</feature>
<evidence type="ECO:0000256" key="1">
    <source>
        <dbReference type="SAM" id="MobiDB-lite"/>
    </source>
</evidence>
<evidence type="ECO:0000313" key="2">
    <source>
        <dbReference type="EMBL" id="KAL0927152.1"/>
    </source>
</evidence>
<protein>
    <submittedName>
        <fullName evidence="2">Uncharacterized protein</fullName>
    </submittedName>
</protein>
<proteinExistence type="predicted"/>
<keyword evidence="3" id="KW-1185">Reference proteome</keyword>
<feature type="region of interest" description="Disordered" evidence="1">
    <location>
        <begin position="55"/>
        <end position="91"/>
    </location>
</feature>
<evidence type="ECO:0000313" key="3">
    <source>
        <dbReference type="Proteomes" id="UP001552299"/>
    </source>
</evidence>
<reference evidence="2 3" key="1">
    <citation type="journal article" date="2024" name="Plant Biotechnol. J.">
        <title>Dendrobium thyrsiflorum genome and its molecular insights into genes involved in important horticultural traits.</title>
        <authorList>
            <person name="Chen B."/>
            <person name="Wang J.Y."/>
            <person name="Zheng P.J."/>
            <person name="Li K.L."/>
            <person name="Liang Y.M."/>
            <person name="Chen X.F."/>
            <person name="Zhang C."/>
            <person name="Zhao X."/>
            <person name="He X."/>
            <person name="Zhang G.Q."/>
            <person name="Liu Z.J."/>
            <person name="Xu Q."/>
        </authorList>
    </citation>
    <scope>NUCLEOTIDE SEQUENCE [LARGE SCALE GENOMIC DNA]</scope>
    <source>
        <strain evidence="2">GZMU011</strain>
    </source>
</reference>
<gene>
    <name evidence="2" type="ORF">M5K25_001312</name>
</gene>
<comment type="caution">
    <text evidence="2">The sequence shown here is derived from an EMBL/GenBank/DDBJ whole genome shotgun (WGS) entry which is preliminary data.</text>
</comment>